<feature type="domain" description="Fibronectin type-III" evidence="1">
    <location>
        <begin position="869"/>
        <end position="945"/>
    </location>
</feature>
<dbReference type="InterPro" id="IPR003961">
    <property type="entry name" value="FN3_dom"/>
</dbReference>
<sequence>MRKDSGLLGRAWFLLFVGILTLSVTNHSLAQDNIDNYTYSLGSGDLVINDTDDDNSLTFSNDISPESLQLSADLQNLYITLPDNAVITVVNWLVLQRQGNPFRINRFIFLDGSDVWNYPNIASKTIINGTTGDDVIELAMTNINWHIKPGAGNDEITLWKKYGQHTYYYNLGDGSDLIHNKSSEGSRLILGPGIAPEDIILQATMDLMQISFSDGAVITIDNWATGYTYGPFAISTIEFSDGTIWNYQHVGSVMVLQGTNAGDVFELSHLSLPIGIRGGEGDDQIVMGKGKHTYFYDLGDGTDTINDADIYGTMIWGEGINPLNLSISATAERLTYNLPDGSLIYVDSWFKGSTSYPFSINNMIFFDGTVWDYRAVGKNTIFAGTDQNDIIDFSEYNLTIGVRAGKGDDTLVFASGERDYYYDPGDGNDTIDSSSLYDRLHLGQGILPDQIRFRATGLDMQILLPDNAVITVLNWDTGYRSWDFRLNKIYFSNGVVWDLKEIARQIERSNDNPDPVPGLLHVSGQPYQVVSFDPEHDLTGQAEISDDGKALNLTGNLWKKIDVNYPITPNTILEFDFSSTAEGELHGIGFDNDLSQDVNNNGFKLFGTQSEGIQNFDTYQTPGQVSHYTIPVGQFLSGSYQYLYFFNDHDVSSPSAQSTFSNIKLYEQEPGNLAPTVAIISPVEGTQITQGKALDILIDAVDSDGQITNVVLTVNGQIIGQWGQAPFSVQWLPPEIGVYTLAAQATDNEDVMASAQSVQVTVVEEDKPNTPPQAQDVYLNVNRDALVLLYDLALSVTDDNGIDWQTLSLSGPSRGQVRHLSPTSGQIELDYSGVSFVGEERLTYRVMDTDGLQSNPAKLIININVTAAPEPPTQLVITLDETNRRADIGWQHSDPQVQFTLSYKKVGDGEWQPLSVGLQAKSAALPNPDNGSYLFRVIACSVQDGQICSLPVESQAVAVNWRPLPINAVEAQISPQGQVRLNWSAVNSATFYQVYKKLGAETATLVDGQVTLFPYLFSMTAGDLNGSYRFAVAACNESGCSDKVYSSEQSVQLLPDAPESVTYAENSEPAYLLAWSAVENADYYQVQRMDSQGAWHDFLPSESQTQVTAAPVSGSQQVFQVSACNIFGCSDFTLATQTDVNDSPDNLISAFYADTQVLAGPGEEVTLAWQAQGAVDVRLSTEWQGQSSTLQDNLPVLGTLKIQPQHSQDILLVAKNINGQAQQERVRIIVKAVHTSRWQVTDDATQSVLPSSMLVADDGRRYFGDLSGRLHKSGAGPDWVLEDIGQVVSPPLEKDNRLFVTANNSQGKGMLYRLDKADGQNLLQQVLPISVVASPVFWSNGVLVTTTAGQIYHFDLALSQVPIPIISLNLSPGEQIRSTPVVVGNMAYIRTNQGILHRVNLSQAVAAGMALSDNLGEQEWTVDLREGM</sequence>
<dbReference type="SUPFAM" id="SSF51120">
    <property type="entry name" value="beta-Roll"/>
    <property type="match status" value="1"/>
</dbReference>
<name>A0ABN0WYP1_9ALTE</name>
<feature type="domain" description="Fibronectin type-III" evidence="1">
    <location>
        <begin position="1055"/>
        <end position="1130"/>
    </location>
</feature>
<dbReference type="CDD" id="cd00063">
    <property type="entry name" value="FN3"/>
    <property type="match status" value="1"/>
</dbReference>
<dbReference type="SMART" id="SM00060">
    <property type="entry name" value="FN3"/>
    <property type="match status" value="3"/>
</dbReference>
<dbReference type="SUPFAM" id="SSF49265">
    <property type="entry name" value="Fibronectin type III"/>
    <property type="match status" value="2"/>
</dbReference>
<reference evidence="2 3" key="1">
    <citation type="journal article" date="2019" name="Int. J. Syst. Evol. Microbiol.">
        <title>The Global Catalogue of Microorganisms (GCM) 10K type strain sequencing project: providing services to taxonomists for standard genome sequencing and annotation.</title>
        <authorList>
            <consortium name="The Broad Institute Genomics Platform"/>
            <consortium name="The Broad Institute Genome Sequencing Center for Infectious Disease"/>
            <person name="Wu L."/>
            <person name="Ma J."/>
        </authorList>
    </citation>
    <scope>NUCLEOTIDE SEQUENCE [LARGE SCALE GENOMIC DNA]</scope>
    <source>
        <strain evidence="2 3">JCM 13378</strain>
    </source>
</reference>
<dbReference type="InterPro" id="IPR015943">
    <property type="entry name" value="WD40/YVTN_repeat-like_dom_sf"/>
</dbReference>
<dbReference type="Gene3D" id="2.130.10.10">
    <property type="entry name" value="YVTN repeat-like/Quinoprotein amine dehydrogenase"/>
    <property type="match status" value="1"/>
</dbReference>
<dbReference type="Pfam" id="PF06594">
    <property type="entry name" value="HCBP_related"/>
    <property type="match status" value="1"/>
</dbReference>
<dbReference type="SUPFAM" id="SSF50998">
    <property type="entry name" value="Quinoprotein alcohol dehydrogenase-like"/>
    <property type="match status" value="1"/>
</dbReference>
<keyword evidence="3" id="KW-1185">Reference proteome</keyword>
<evidence type="ECO:0000259" key="1">
    <source>
        <dbReference type="SMART" id="SM00060"/>
    </source>
</evidence>
<organism evidence="2 3">
    <name type="scientific">Bowmanella denitrificans</name>
    <dbReference type="NCBI Taxonomy" id="366582"/>
    <lineage>
        <taxon>Bacteria</taxon>
        <taxon>Pseudomonadati</taxon>
        <taxon>Pseudomonadota</taxon>
        <taxon>Gammaproteobacteria</taxon>
        <taxon>Alteromonadales</taxon>
        <taxon>Alteromonadaceae</taxon>
        <taxon>Bowmanella</taxon>
    </lineage>
</organism>
<dbReference type="InterPro" id="IPR010566">
    <property type="entry name" value="Haemolys_ca-bd"/>
</dbReference>
<dbReference type="Proteomes" id="UP001501757">
    <property type="component" value="Unassembled WGS sequence"/>
</dbReference>
<dbReference type="Pfam" id="PF17957">
    <property type="entry name" value="Big_7"/>
    <property type="match status" value="1"/>
</dbReference>
<dbReference type="EMBL" id="BAAAEI010000006">
    <property type="protein sequence ID" value="GAA0349728.1"/>
    <property type="molecule type" value="Genomic_DNA"/>
</dbReference>
<gene>
    <name evidence="2" type="ORF">GCM10009092_12680</name>
</gene>
<comment type="caution">
    <text evidence="2">The sequence shown here is derived from an EMBL/GenBank/DDBJ whole genome shotgun (WGS) entry which is preliminary data.</text>
</comment>
<dbReference type="InterPro" id="IPR036116">
    <property type="entry name" value="FN3_sf"/>
</dbReference>
<evidence type="ECO:0000313" key="2">
    <source>
        <dbReference type="EMBL" id="GAA0349728.1"/>
    </source>
</evidence>
<accession>A0ABN0WYP1</accession>
<proteinExistence type="predicted"/>
<protein>
    <recommendedName>
        <fullName evidence="1">Fibronectin type-III domain-containing protein</fullName>
    </recommendedName>
</protein>
<dbReference type="Gene3D" id="2.60.40.10">
    <property type="entry name" value="Immunoglobulins"/>
    <property type="match status" value="3"/>
</dbReference>
<dbReference type="InterPro" id="IPR011049">
    <property type="entry name" value="Serralysin-like_metalloprot_C"/>
</dbReference>
<dbReference type="InterPro" id="IPR013783">
    <property type="entry name" value="Ig-like_fold"/>
</dbReference>
<feature type="domain" description="Fibronectin type-III" evidence="1">
    <location>
        <begin position="963"/>
        <end position="1041"/>
    </location>
</feature>
<dbReference type="InterPro" id="IPR011047">
    <property type="entry name" value="Quinoprotein_ADH-like_sf"/>
</dbReference>
<evidence type="ECO:0000313" key="3">
    <source>
        <dbReference type="Proteomes" id="UP001501757"/>
    </source>
</evidence>